<dbReference type="InterPro" id="IPR010987">
    <property type="entry name" value="Glutathione-S-Trfase_C-like"/>
</dbReference>
<dbReference type="PROSITE" id="PS50404">
    <property type="entry name" value="GST_NTER"/>
    <property type="match status" value="1"/>
</dbReference>
<protein>
    <submittedName>
        <fullName evidence="4">Glutathione S-transferase family protein</fullName>
    </submittedName>
</protein>
<name>A0ABS6IQI9_9HYPH</name>
<comment type="similarity">
    <text evidence="1">Belongs to the GST superfamily.</text>
</comment>
<dbReference type="InterPro" id="IPR004045">
    <property type="entry name" value="Glutathione_S-Trfase_N"/>
</dbReference>
<dbReference type="SFLD" id="SFLDS00019">
    <property type="entry name" value="Glutathione_Transferase_(cytos"/>
    <property type="match status" value="1"/>
</dbReference>
<feature type="domain" description="GST N-terminal" evidence="2">
    <location>
        <begin position="1"/>
        <end position="79"/>
    </location>
</feature>
<comment type="caution">
    <text evidence="4">The sequence shown here is derived from an EMBL/GenBank/DDBJ whole genome shotgun (WGS) entry which is preliminary data.</text>
</comment>
<accession>A0ABS6IQI9</accession>
<dbReference type="PROSITE" id="PS50405">
    <property type="entry name" value="GST_CTER"/>
    <property type="match status" value="1"/>
</dbReference>
<feature type="domain" description="GST C-terminal" evidence="3">
    <location>
        <begin position="84"/>
        <end position="202"/>
    </location>
</feature>
<dbReference type="SFLD" id="SFLDG01150">
    <property type="entry name" value="Main.1:_Beta-like"/>
    <property type="match status" value="1"/>
</dbReference>
<dbReference type="SFLD" id="SFLDG00358">
    <property type="entry name" value="Main_(cytGST)"/>
    <property type="match status" value="1"/>
</dbReference>
<dbReference type="CDD" id="cd03046">
    <property type="entry name" value="GST_N_GTT1_like"/>
    <property type="match status" value="1"/>
</dbReference>
<reference evidence="4 5" key="1">
    <citation type="submission" date="2021-06" db="EMBL/GenBank/DDBJ databases">
        <authorList>
            <person name="Lee D.H."/>
        </authorList>
    </citation>
    <scope>NUCLEOTIDE SEQUENCE [LARGE SCALE GENOMIC DNA]</scope>
    <source>
        <strain evidence="4 5">MMS21-HV4-11</strain>
    </source>
</reference>
<organism evidence="4 5">
    <name type="scientific">Reyranella humidisoli</name>
    <dbReference type="NCBI Taxonomy" id="2849149"/>
    <lineage>
        <taxon>Bacteria</taxon>
        <taxon>Pseudomonadati</taxon>
        <taxon>Pseudomonadota</taxon>
        <taxon>Alphaproteobacteria</taxon>
        <taxon>Hyphomicrobiales</taxon>
        <taxon>Reyranellaceae</taxon>
        <taxon>Reyranella</taxon>
    </lineage>
</organism>
<dbReference type="RefSeq" id="WP_216966084.1">
    <property type="nucleotide sequence ID" value="NZ_JAHOPB010000003.1"/>
</dbReference>
<keyword evidence="5" id="KW-1185">Reference proteome</keyword>
<dbReference type="CDD" id="cd03207">
    <property type="entry name" value="GST_C_8"/>
    <property type="match status" value="1"/>
</dbReference>
<dbReference type="EMBL" id="JAHOPB010000003">
    <property type="protein sequence ID" value="MBU8876862.1"/>
    <property type="molecule type" value="Genomic_DNA"/>
</dbReference>
<dbReference type="Pfam" id="PF00043">
    <property type="entry name" value="GST_C"/>
    <property type="match status" value="1"/>
</dbReference>
<dbReference type="PANTHER" id="PTHR44051">
    <property type="entry name" value="GLUTATHIONE S-TRANSFERASE-RELATED"/>
    <property type="match status" value="1"/>
</dbReference>
<gene>
    <name evidence="4" type="ORF">KQ910_24015</name>
</gene>
<proteinExistence type="inferred from homology"/>
<evidence type="ECO:0000313" key="5">
    <source>
        <dbReference type="Proteomes" id="UP000727907"/>
    </source>
</evidence>
<evidence type="ECO:0000256" key="1">
    <source>
        <dbReference type="RuleBase" id="RU003494"/>
    </source>
</evidence>
<dbReference type="InterPro" id="IPR004046">
    <property type="entry name" value="GST_C"/>
</dbReference>
<dbReference type="Proteomes" id="UP000727907">
    <property type="component" value="Unassembled WGS sequence"/>
</dbReference>
<evidence type="ECO:0000259" key="2">
    <source>
        <dbReference type="PROSITE" id="PS50404"/>
    </source>
</evidence>
<dbReference type="InterPro" id="IPR040079">
    <property type="entry name" value="Glutathione_S-Trfase"/>
</dbReference>
<evidence type="ECO:0000259" key="3">
    <source>
        <dbReference type="PROSITE" id="PS50405"/>
    </source>
</evidence>
<dbReference type="PANTHER" id="PTHR44051:SF8">
    <property type="entry name" value="GLUTATHIONE S-TRANSFERASE GSTA"/>
    <property type="match status" value="1"/>
</dbReference>
<evidence type="ECO:0000313" key="4">
    <source>
        <dbReference type="EMBL" id="MBU8876862.1"/>
    </source>
</evidence>
<dbReference type="Pfam" id="PF02798">
    <property type="entry name" value="GST_N"/>
    <property type="match status" value="1"/>
</dbReference>
<sequence>MTIKIYGPTASRAARALWIVHELGIPYEHIAVEMKDLKNPDYLKVNPNGKVPAMVDGDFKLFESMAINLYLAAKHGKDGFMPSSLEDQALCNQWSYWGMTEVEKPLLTILIDMFMTAPDKRKPEAVAEAQKMLPKPLAVLNGALEGRDYLLGSTFTVADLNLASILSWAKPIKFDFAPFPNVNAWLDRCLSRPAFKAARGSK</sequence>